<keyword evidence="2" id="KW-1185">Reference proteome</keyword>
<proteinExistence type="predicted"/>
<accession>A0AAV0BMU2</accession>
<organism evidence="1 2">
    <name type="scientific">Phakopsora pachyrhizi</name>
    <name type="common">Asian soybean rust disease fungus</name>
    <dbReference type="NCBI Taxonomy" id="170000"/>
    <lineage>
        <taxon>Eukaryota</taxon>
        <taxon>Fungi</taxon>
        <taxon>Dikarya</taxon>
        <taxon>Basidiomycota</taxon>
        <taxon>Pucciniomycotina</taxon>
        <taxon>Pucciniomycetes</taxon>
        <taxon>Pucciniales</taxon>
        <taxon>Phakopsoraceae</taxon>
        <taxon>Phakopsora</taxon>
    </lineage>
</organism>
<comment type="caution">
    <text evidence="1">The sequence shown here is derived from an EMBL/GenBank/DDBJ whole genome shotgun (WGS) entry which is preliminary data.</text>
</comment>
<dbReference type="Proteomes" id="UP001153365">
    <property type="component" value="Unassembled WGS sequence"/>
</dbReference>
<dbReference type="EMBL" id="CALTRL010005923">
    <property type="protein sequence ID" value="CAH7687963.1"/>
    <property type="molecule type" value="Genomic_DNA"/>
</dbReference>
<protein>
    <submittedName>
        <fullName evidence="1">Uncharacterized protein</fullName>
    </submittedName>
</protein>
<evidence type="ECO:0000313" key="2">
    <source>
        <dbReference type="Proteomes" id="UP001153365"/>
    </source>
</evidence>
<reference evidence="1" key="1">
    <citation type="submission" date="2022-06" db="EMBL/GenBank/DDBJ databases">
        <authorList>
            <consortium name="SYNGENTA / RWTH Aachen University"/>
        </authorList>
    </citation>
    <scope>NUCLEOTIDE SEQUENCE</scope>
</reference>
<sequence>MPTVRQELQKPYQGKEYLHEIWASFETQVGERIGIYGRSYWDGEYKDLKVWKILKRVKFDRENQKKCALKSNIEADDVKLPFEYDLTR</sequence>
<gene>
    <name evidence="1" type="ORF">PPACK8108_LOCUS22836</name>
</gene>
<name>A0AAV0BMU2_PHAPC</name>
<evidence type="ECO:0000313" key="1">
    <source>
        <dbReference type="EMBL" id="CAH7687963.1"/>
    </source>
</evidence>
<dbReference type="AlphaFoldDB" id="A0AAV0BMU2"/>